<dbReference type="EMBL" id="BMQA01000001">
    <property type="protein sequence ID" value="GGI98959.1"/>
    <property type="molecule type" value="Genomic_DNA"/>
</dbReference>
<organism evidence="2 3">
    <name type="scientific">Streptomyces brasiliensis</name>
    <dbReference type="NCBI Taxonomy" id="1954"/>
    <lineage>
        <taxon>Bacteria</taxon>
        <taxon>Bacillati</taxon>
        <taxon>Actinomycetota</taxon>
        <taxon>Actinomycetes</taxon>
        <taxon>Kitasatosporales</taxon>
        <taxon>Streptomycetaceae</taxon>
        <taxon>Streptomyces</taxon>
    </lineage>
</organism>
<reference evidence="2" key="1">
    <citation type="journal article" date="2014" name="Int. J. Syst. Evol. Microbiol.">
        <title>Complete genome sequence of Corynebacterium casei LMG S-19264T (=DSM 44701T), isolated from a smear-ripened cheese.</title>
        <authorList>
            <consortium name="US DOE Joint Genome Institute (JGI-PGF)"/>
            <person name="Walter F."/>
            <person name="Albersmeier A."/>
            <person name="Kalinowski J."/>
            <person name="Ruckert C."/>
        </authorList>
    </citation>
    <scope>NUCLEOTIDE SEQUENCE</scope>
    <source>
        <strain evidence="2">JCM 3086</strain>
    </source>
</reference>
<evidence type="ECO:0000313" key="3">
    <source>
        <dbReference type="Proteomes" id="UP000657574"/>
    </source>
</evidence>
<sequence>MSGAVPVPGSGPAPGPEESETGRAPGADPDVGPGPGAESGQEPAAVPEAGPGSDTAQGAVGPDRASVRAVRGPGAGHSWCPPASRETSPQDYYYSITYPTRAHSKGPRDGEDMRRGRRHEGARGTARPATTHPHPLRDTDHPSHRAPLDAPGTQDPAGAPEAYAVTSDRSPPHSVWNDPSRSARR</sequence>
<feature type="compositionally biased region" description="Basic and acidic residues" evidence="1">
    <location>
        <begin position="106"/>
        <end position="122"/>
    </location>
</feature>
<reference evidence="2" key="2">
    <citation type="submission" date="2020-09" db="EMBL/GenBank/DDBJ databases">
        <authorList>
            <person name="Sun Q."/>
            <person name="Ohkuma M."/>
        </authorList>
    </citation>
    <scope>NUCLEOTIDE SEQUENCE</scope>
    <source>
        <strain evidence="2">JCM 3086</strain>
    </source>
</reference>
<keyword evidence="3" id="KW-1185">Reference proteome</keyword>
<dbReference type="Proteomes" id="UP000657574">
    <property type="component" value="Unassembled WGS sequence"/>
</dbReference>
<feature type="compositionally biased region" description="Basic and acidic residues" evidence="1">
    <location>
        <begin position="135"/>
        <end position="147"/>
    </location>
</feature>
<evidence type="ECO:0000313" key="2">
    <source>
        <dbReference type="EMBL" id="GGI98959.1"/>
    </source>
</evidence>
<dbReference type="AlphaFoldDB" id="A0A917K5K5"/>
<comment type="caution">
    <text evidence="2">The sequence shown here is derived from an EMBL/GenBank/DDBJ whole genome shotgun (WGS) entry which is preliminary data.</text>
</comment>
<gene>
    <name evidence="2" type="ORF">GCM10010121_006470</name>
</gene>
<proteinExistence type="predicted"/>
<feature type="region of interest" description="Disordered" evidence="1">
    <location>
        <begin position="1"/>
        <end position="185"/>
    </location>
</feature>
<accession>A0A917K5K5</accession>
<name>A0A917K5K5_9ACTN</name>
<evidence type="ECO:0000256" key="1">
    <source>
        <dbReference type="SAM" id="MobiDB-lite"/>
    </source>
</evidence>
<protein>
    <submittedName>
        <fullName evidence="2">Uncharacterized protein</fullName>
    </submittedName>
</protein>